<evidence type="ECO:0008006" key="3">
    <source>
        <dbReference type="Google" id="ProtNLM"/>
    </source>
</evidence>
<name>A0A439D0I3_9PEZI</name>
<dbReference type="STRING" id="363999.A0A439D0I3"/>
<comment type="caution">
    <text evidence="1">The sequence shown here is derived from an EMBL/GenBank/DDBJ whole genome shotgun (WGS) entry which is preliminary data.</text>
</comment>
<gene>
    <name evidence="1" type="ORF">EKO27_g7172</name>
</gene>
<dbReference type="EMBL" id="RYZI01000228">
    <property type="protein sequence ID" value="RWA07930.1"/>
    <property type="molecule type" value="Genomic_DNA"/>
</dbReference>
<organism evidence="1 2">
    <name type="scientific">Xylaria grammica</name>
    <dbReference type="NCBI Taxonomy" id="363999"/>
    <lineage>
        <taxon>Eukaryota</taxon>
        <taxon>Fungi</taxon>
        <taxon>Dikarya</taxon>
        <taxon>Ascomycota</taxon>
        <taxon>Pezizomycotina</taxon>
        <taxon>Sordariomycetes</taxon>
        <taxon>Xylariomycetidae</taxon>
        <taxon>Xylariales</taxon>
        <taxon>Xylariaceae</taxon>
        <taxon>Xylaria</taxon>
    </lineage>
</organism>
<reference evidence="1 2" key="1">
    <citation type="submission" date="2018-12" db="EMBL/GenBank/DDBJ databases">
        <title>Draft genome sequence of Xylaria grammica IHI A82.</title>
        <authorList>
            <person name="Buettner E."/>
            <person name="Kellner H."/>
        </authorList>
    </citation>
    <scope>NUCLEOTIDE SEQUENCE [LARGE SCALE GENOMIC DNA]</scope>
    <source>
        <strain evidence="1 2">IHI A82</strain>
    </source>
</reference>
<evidence type="ECO:0000313" key="1">
    <source>
        <dbReference type="EMBL" id="RWA07930.1"/>
    </source>
</evidence>
<accession>A0A439D0I3</accession>
<sequence>MCTTRGAEEAERDYRDRSVANRLLRDLIYNLTRVESFCFAFQDAESCTDGIEWFLADCYDVALFDMTMDTLLFGLRSPAFQHLVDLRLALPGTHDVGKLAAGIPENVKQQLKHLYLEIVDSTGPGGSDEYLNDRRRLLEGIEDPFYDGTQTNIEESTSLPSNMQIQYPNRDHQHEVWAFIEACNNLESLSLFCTHYLSLDRLNWTPGPNFRGLRALSLGRVYANASTLIGLLAARGHGEKDDVAARRVHFEDVKIYRNGGEWATVFSWLAEACPRLEFFRVFDLGYFSTHPYYYCSDLMEGGFHKIWSESITDLERLFTLQSDLVRKAGGPSQYPGYECEDIGYDDDW</sequence>
<proteinExistence type="predicted"/>
<keyword evidence="2" id="KW-1185">Reference proteome</keyword>
<protein>
    <recommendedName>
        <fullName evidence="3">F-box domain-containing protein</fullName>
    </recommendedName>
</protein>
<evidence type="ECO:0000313" key="2">
    <source>
        <dbReference type="Proteomes" id="UP000286045"/>
    </source>
</evidence>
<dbReference type="AlphaFoldDB" id="A0A439D0I3"/>
<dbReference type="Proteomes" id="UP000286045">
    <property type="component" value="Unassembled WGS sequence"/>
</dbReference>